<dbReference type="GO" id="GO:0055041">
    <property type="term" value="F:cyclopentanol dehydrogenase activity"/>
    <property type="evidence" value="ECO:0007669"/>
    <property type="project" value="UniProtKB-EC"/>
</dbReference>
<comment type="similarity">
    <text evidence="1">Belongs to the short-chain dehydrogenases/reductases (SDR) family.</text>
</comment>
<dbReference type="InterPro" id="IPR036291">
    <property type="entry name" value="NAD(P)-bd_dom_sf"/>
</dbReference>
<proteinExistence type="inferred from homology"/>
<dbReference type="CDD" id="cd05233">
    <property type="entry name" value="SDR_c"/>
    <property type="match status" value="1"/>
</dbReference>
<evidence type="ECO:0000256" key="1">
    <source>
        <dbReference type="ARBA" id="ARBA00006484"/>
    </source>
</evidence>
<dbReference type="PROSITE" id="PS00061">
    <property type="entry name" value="ADH_SHORT"/>
    <property type="match status" value="1"/>
</dbReference>
<dbReference type="Gene3D" id="3.40.50.720">
    <property type="entry name" value="NAD(P)-binding Rossmann-like Domain"/>
    <property type="match status" value="1"/>
</dbReference>
<dbReference type="Pfam" id="PF13561">
    <property type="entry name" value="adh_short_C2"/>
    <property type="match status" value="1"/>
</dbReference>
<dbReference type="FunFam" id="3.40.50.720:FF:000084">
    <property type="entry name" value="Short-chain dehydrogenase reductase"/>
    <property type="match status" value="1"/>
</dbReference>
<sequence length="252" mass="26776">MRFENKVLVVTGASSGVGRATSLMAAKEGAKIYAVARREERLLALAEEVKSLGCKGQVIPVTCDISKQEDVDRLFEKVKSENDKLDVLIANAGVMDKFEPVTTCTEENLDRIFSINVKGTFRLFKGGIPLMKNGGAIVATTSIAGIRGGKAGVAYTMSKSAIHGLVKNTAAMYANDKIRCNAVAPGGIATEIMENLSDVDEKGMEVVMRGPKLDKMVASAEEIAENLLFLASDQASNITGQILVSDGGLTVM</sequence>
<keyword evidence="2 3" id="KW-0560">Oxidoreductase</keyword>
<evidence type="ECO:0000256" key="2">
    <source>
        <dbReference type="ARBA" id="ARBA00023002"/>
    </source>
</evidence>
<dbReference type="PANTHER" id="PTHR24321">
    <property type="entry name" value="DEHYDROGENASES, SHORT CHAIN"/>
    <property type="match status" value="1"/>
</dbReference>
<organism evidence="3 4">
    <name type="scientific">Urinicoccus massiliensis</name>
    <dbReference type="NCBI Taxonomy" id="1723382"/>
    <lineage>
        <taxon>Bacteria</taxon>
        <taxon>Bacillati</taxon>
        <taxon>Bacillota</taxon>
        <taxon>Tissierellia</taxon>
        <taxon>Tissierellales</taxon>
        <taxon>Peptoniphilaceae</taxon>
        <taxon>Urinicoccus</taxon>
    </lineage>
</organism>
<protein>
    <submittedName>
        <fullName evidence="3">Cyclopentanol dehydrogenase</fullName>
        <ecNumber evidence="3">1.1.1.163</ecNumber>
    </submittedName>
</protein>
<dbReference type="EC" id="1.1.1.163" evidence="3"/>
<dbReference type="Proteomes" id="UP000377798">
    <property type="component" value="Unassembled WGS sequence"/>
</dbReference>
<dbReference type="PRINTS" id="PR00081">
    <property type="entry name" value="GDHRDH"/>
</dbReference>
<dbReference type="GO" id="GO:0008206">
    <property type="term" value="P:bile acid metabolic process"/>
    <property type="evidence" value="ECO:0007669"/>
    <property type="project" value="UniProtKB-ARBA"/>
</dbReference>
<evidence type="ECO:0000313" key="3">
    <source>
        <dbReference type="EMBL" id="VFB16546.1"/>
    </source>
</evidence>
<name>A0A8H2M5M1_9FIRM</name>
<keyword evidence="4" id="KW-1185">Reference proteome</keyword>
<dbReference type="EMBL" id="CAACYI010000001">
    <property type="protein sequence ID" value="VFB16546.1"/>
    <property type="molecule type" value="Genomic_DNA"/>
</dbReference>
<dbReference type="InterPro" id="IPR020904">
    <property type="entry name" value="Sc_DH/Rdtase_CS"/>
</dbReference>
<dbReference type="InterPro" id="IPR002347">
    <property type="entry name" value="SDR_fam"/>
</dbReference>
<dbReference type="PRINTS" id="PR00080">
    <property type="entry name" value="SDRFAMILY"/>
</dbReference>
<dbReference type="RefSeq" id="WP_131749180.1">
    <property type="nucleotide sequence ID" value="NZ_CAACYI010000001.1"/>
</dbReference>
<evidence type="ECO:0000313" key="4">
    <source>
        <dbReference type="Proteomes" id="UP000377798"/>
    </source>
</evidence>
<dbReference type="PANTHER" id="PTHR24321:SF8">
    <property type="entry name" value="ESTRADIOL 17-BETA-DEHYDROGENASE 8-RELATED"/>
    <property type="match status" value="1"/>
</dbReference>
<accession>A0A8H2M5M1</accession>
<comment type="caution">
    <text evidence="3">The sequence shown here is derived from an EMBL/GenBank/DDBJ whole genome shotgun (WGS) entry which is preliminary data.</text>
</comment>
<gene>
    <name evidence="3" type="primary">cpnA</name>
    <name evidence="3" type="ORF">NCTC13150_01095</name>
</gene>
<dbReference type="AlphaFoldDB" id="A0A8H2M5M1"/>
<dbReference type="SUPFAM" id="SSF51735">
    <property type="entry name" value="NAD(P)-binding Rossmann-fold domains"/>
    <property type="match status" value="1"/>
</dbReference>
<reference evidence="3 4" key="1">
    <citation type="submission" date="2019-02" db="EMBL/GenBank/DDBJ databases">
        <authorList>
            <consortium name="Pathogen Informatics"/>
        </authorList>
    </citation>
    <scope>NUCLEOTIDE SEQUENCE [LARGE SCALE GENOMIC DNA]</scope>
    <source>
        <strain evidence="3 4">3012STDY7089603</strain>
    </source>
</reference>